<evidence type="ECO:0000313" key="2">
    <source>
        <dbReference type="Proteomes" id="UP000315783"/>
    </source>
</evidence>
<dbReference type="OrthoDB" id="3354680at2759"/>
<name>A0A545VMN7_9HYPO</name>
<reference evidence="1 2" key="1">
    <citation type="journal article" date="2019" name="Appl. Microbiol. Biotechnol.">
        <title>Genome sequence of Isaria javanica and comparative genome analysis insights into family S53 peptidase evolution in fungal entomopathogens.</title>
        <authorList>
            <person name="Lin R."/>
            <person name="Zhang X."/>
            <person name="Xin B."/>
            <person name="Zou M."/>
            <person name="Gao Y."/>
            <person name="Qin F."/>
            <person name="Hu Q."/>
            <person name="Xie B."/>
            <person name="Cheng X."/>
        </authorList>
    </citation>
    <scope>NUCLEOTIDE SEQUENCE [LARGE SCALE GENOMIC DNA]</scope>
    <source>
        <strain evidence="1 2">IJ1G</strain>
    </source>
</reference>
<organism evidence="1 2">
    <name type="scientific">Cordyceps javanica</name>
    <dbReference type="NCBI Taxonomy" id="43265"/>
    <lineage>
        <taxon>Eukaryota</taxon>
        <taxon>Fungi</taxon>
        <taxon>Dikarya</taxon>
        <taxon>Ascomycota</taxon>
        <taxon>Pezizomycotina</taxon>
        <taxon>Sordariomycetes</taxon>
        <taxon>Hypocreomycetidae</taxon>
        <taxon>Hypocreales</taxon>
        <taxon>Cordycipitaceae</taxon>
        <taxon>Cordyceps</taxon>
    </lineage>
</organism>
<dbReference type="Proteomes" id="UP000315783">
    <property type="component" value="Unassembled WGS sequence"/>
</dbReference>
<evidence type="ECO:0000313" key="1">
    <source>
        <dbReference type="EMBL" id="TQV91233.1"/>
    </source>
</evidence>
<dbReference type="AlphaFoldDB" id="A0A545VMN7"/>
<comment type="caution">
    <text evidence="1">The sequence shown here is derived from an EMBL/GenBank/DDBJ whole genome shotgun (WGS) entry which is preliminary data.</text>
</comment>
<protein>
    <submittedName>
        <fullName evidence="1">Uncharacterized protein</fullName>
    </submittedName>
</protein>
<keyword evidence="2" id="KW-1185">Reference proteome</keyword>
<dbReference type="EMBL" id="SPUK01000020">
    <property type="protein sequence ID" value="TQV91233.1"/>
    <property type="molecule type" value="Genomic_DNA"/>
</dbReference>
<gene>
    <name evidence="1" type="ORF">IF1G_10114</name>
</gene>
<proteinExistence type="predicted"/>
<sequence>MSTTPRTAWRFASALAQGTALVAASIYISQTARRIAASSRLGVTDENVASPSFLESPTVRNYVNPQNRESRAVDTHSVTLHVPLGKDISDERILAQATRSFFNGWVFYLEAKALRLIRLDDSRYSKLASTTVPAHIWDAAELSETSLPAPHTVLFGVFRLADVELGDAAGEAAGGTGSSHADFLFGSDMTQFAGCHRFSVERQDVDVARETQKVKVQLQCYACNPQSDAPTGGALLGFHRLYASALFRETAGQINRWLRSDDKFTSP</sequence>
<accession>A0A545VMN7</accession>